<comment type="caution">
    <text evidence="2">The sequence shown here is derived from an EMBL/GenBank/DDBJ whole genome shotgun (WGS) entry which is preliminary data.</text>
</comment>
<dbReference type="Proteomes" id="UP001597451">
    <property type="component" value="Unassembled WGS sequence"/>
</dbReference>
<dbReference type="InterPro" id="IPR001387">
    <property type="entry name" value="Cro/C1-type_HTH"/>
</dbReference>
<dbReference type="PROSITE" id="PS50943">
    <property type="entry name" value="HTH_CROC1"/>
    <property type="match status" value="1"/>
</dbReference>
<evidence type="ECO:0000259" key="1">
    <source>
        <dbReference type="PROSITE" id="PS50943"/>
    </source>
</evidence>
<dbReference type="SMART" id="SM00530">
    <property type="entry name" value="HTH_XRE"/>
    <property type="match status" value="1"/>
</dbReference>
<evidence type="ECO:0000313" key="3">
    <source>
        <dbReference type="Proteomes" id="UP001597451"/>
    </source>
</evidence>
<reference evidence="3" key="1">
    <citation type="journal article" date="2019" name="Int. J. Syst. Evol. Microbiol.">
        <title>The Global Catalogue of Microorganisms (GCM) 10K type strain sequencing project: providing services to taxonomists for standard genome sequencing and annotation.</title>
        <authorList>
            <consortium name="The Broad Institute Genomics Platform"/>
            <consortium name="The Broad Institute Genome Sequencing Center for Infectious Disease"/>
            <person name="Wu L."/>
            <person name="Ma J."/>
        </authorList>
    </citation>
    <scope>NUCLEOTIDE SEQUENCE [LARGE SCALE GENOMIC DNA]</scope>
    <source>
        <strain evidence="3">TISTR 1858</strain>
    </source>
</reference>
<keyword evidence="3" id="KW-1185">Reference proteome</keyword>
<proteinExistence type="predicted"/>
<feature type="domain" description="HTH cro/C1-type" evidence="1">
    <location>
        <begin position="7"/>
        <end position="60"/>
    </location>
</feature>
<gene>
    <name evidence="2" type="ORF">ACFSUN_08440</name>
</gene>
<name>A0ABW5PZJ7_9BACI</name>
<dbReference type="RefSeq" id="WP_379561561.1">
    <property type="nucleotide sequence ID" value="NZ_JBHUMX010000019.1"/>
</dbReference>
<protein>
    <submittedName>
        <fullName evidence="2">Helix-turn-helix domain-containing protein</fullName>
    </submittedName>
</protein>
<dbReference type="EMBL" id="JBHUMX010000019">
    <property type="protein sequence ID" value="MFD2628814.1"/>
    <property type="molecule type" value="Genomic_DNA"/>
</dbReference>
<dbReference type="Gene3D" id="1.10.260.40">
    <property type="entry name" value="lambda repressor-like DNA-binding domains"/>
    <property type="match status" value="1"/>
</dbReference>
<dbReference type="SUPFAM" id="SSF47413">
    <property type="entry name" value="lambda repressor-like DNA-binding domains"/>
    <property type="match status" value="1"/>
</dbReference>
<sequence>MELTKSLKFMRKRSGLSQEKLSEKMHMSRANLSKIERGLVPIRAQELFKWAKETNSQDVIVAIACNIDIATATQLVTESLKLVGMIFIGGIS</sequence>
<organism evidence="2 3">
    <name type="scientific">Oceanobacillus kapialis</name>
    <dbReference type="NCBI Taxonomy" id="481353"/>
    <lineage>
        <taxon>Bacteria</taxon>
        <taxon>Bacillati</taxon>
        <taxon>Bacillota</taxon>
        <taxon>Bacilli</taxon>
        <taxon>Bacillales</taxon>
        <taxon>Bacillaceae</taxon>
        <taxon>Oceanobacillus</taxon>
    </lineage>
</organism>
<evidence type="ECO:0000313" key="2">
    <source>
        <dbReference type="EMBL" id="MFD2628814.1"/>
    </source>
</evidence>
<dbReference type="InterPro" id="IPR010982">
    <property type="entry name" value="Lambda_DNA-bd_dom_sf"/>
</dbReference>
<accession>A0ABW5PZJ7</accession>
<dbReference type="CDD" id="cd00093">
    <property type="entry name" value="HTH_XRE"/>
    <property type="match status" value="1"/>
</dbReference>
<dbReference type="Pfam" id="PF01381">
    <property type="entry name" value="HTH_3"/>
    <property type="match status" value="1"/>
</dbReference>